<gene>
    <name evidence="9" type="primary">ACAD8_1</name>
    <name evidence="9" type="ORF">BGZ96_003336</name>
</gene>
<accession>A0ABQ7JJJ0</accession>
<dbReference type="PROSITE" id="PS00072">
    <property type="entry name" value="ACYL_COA_DH_1"/>
    <property type="match status" value="1"/>
</dbReference>
<dbReference type="Pfam" id="PF00441">
    <property type="entry name" value="Acyl-CoA_dh_1"/>
    <property type="match status" value="1"/>
</dbReference>
<keyword evidence="4 5" id="KW-0274">FAD</keyword>
<keyword evidence="3 5" id="KW-0285">Flavoprotein</keyword>
<evidence type="ECO:0000256" key="1">
    <source>
        <dbReference type="ARBA" id="ARBA00001974"/>
    </source>
</evidence>
<evidence type="ECO:0000256" key="4">
    <source>
        <dbReference type="ARBA" id="ARBA00022827"/>
    </source>
</evidence>
<evidence type="ECO:0000256" key="5">
    <source>
        <dbReference type="RuleBase" id="RU362125"/>
    </source>
</evidence>
<comment type="caution">
    <text evidence="9">The sequence shown here is derived from an EMBL/GenBank/DDBJ whole genome shotgun (WGS) entry which is preliminary data.</text>
</comment>
<dbReference type="SUPFAM" id="SSF56645">
    <property type="entry name" value="Acyl-CoA dehydrogenase NM domain-like"/>
    <property type="match status" value="1"/>
</dbReference>
<dbReference type="InterPro" id="IPR009075">
    <property type="entry name" value="AcylCo_DH/oxidase_C"/>
</dbReference>
<protein>
    <submittedName>
        <fullName evidence="9">Isobutyryl-CoA dehydrogenase, mitochondrial</fullName>
    </submittedName>
</protein>
<comment type="similarity">
    <text evidence="2 5">Belongs to the acyl-CoA dehydrogenase family.</text>
</comment>
<dbReference type="InterPro" id="IPR037069">
    <property type="entry name" value="AcylCoA_DH/ox_N_sf"/>
</dbReference>
<dbReference type="InterPro" id="IPR006089">
    <property type="entry name" value="Acyl-CoA_DH_CS"/>
</dbReference>
<evidence type="ECO:0000259" key="7">
    <source>
        <dbReference type="Pfam" id="PF02770"/>
    </source>
</evidence>
<evidence type="ECO:0000313" key="10">
    <source>
        <dbReference type="Proteomes" id="UP001194696"/>
    </source>
</evidence>
<dbReference type="InterPro" id="IPR052547">
    <property type="entry name" value="Mito_Isobutyryl-CoADH"/>
</dbReference>
<dbReference type="SUPFAM" id="SSF47203">
    <property type="entry name" value="Acyl-CoA dehydrogenase C-terminal domain-like"/>
    <property type="match status" value="1"/>
</dbReference>
<dbReference type="InterPro" id="IPR013786">
    <property type="entry name" value="AcylCoA_DH/ox_N"/>
</dbReference>
<feature type="domain" description="Acyl-CoA dehydrogenase/oxidase C-terminal" evidence="6">
    <location>
        <begin position="255"/>
        <end position="404"/>
    </location>
</feature>
<comment type="cofactor">
    <cofactor evidence="1 5">
        <name>FAD</name>
        <dbReference type="ChEBI" id="CHEBI:57692"/>
    </cofactor>
</comment>
<proteinExistence type="inferred from homology"/>
<dbReference type="PANTHER" id="PTHR43831:SF1">
    <property type="entry name" value="ISOBUTYRYL-COA DEHYDROGENASE, MITOCHONDRIAL"/>
    <property type="match status" value="1"/>
</dbReference>
<dbReference type="InterPro" id="IPR046373">
    <property type="entry name" value="Acyl-CoA_Oxase/DH_mid-dom_sf"/>
</dbReference>
<evidence type="ECO:0000256" key="3">
    <source>
        <dbReference type="ARBA" id="ARBA00022630"/>
    </source>
</evidence>
<dbReference type="Proteomes" id="UP001194696">
    <property type="component" value="Unassembled WGS sequence"/>
</dbReference>
<evidence type="ECO:0000259" key="6">
    <source>
        <dbReference type="Pfam" id="PF00441"/>
    </source>
</evidence>
<reference evidence="9 10" key="1">
    <citation type="journal article" date="2020" name="Fungal Divers.">
        <title>Resolving the Mortierellaceae phylogeny through synthesis of multi-gene phylogenetics and phylogenomics.</title>
        <authorList>
            <person name="Vandepol N."/>
            <person name="Liber J."/>
            <person name="Desiro A."/>
            <person name="Na H."/>
            <person name="Kennedy M."/>
            <person name="Barry K."/>
            <person name="Grigoriev I.V."/>
            <person name="Miller A.N."/>
            <person name="O'Donnell K."/>
            <person name="Stajich J.E."/>
            <person name="Bonito G."/>
        </authorList>
    </citation>
    <scope>NUCLEOTIDE SEQUENCE [LARGE SCALE GENOMIC DNA]</scope>
    <source>
        <strain evidence="9 10">AD045</strain>
    </source>
</reference>
<keyword evidence="10" id="KW-1185">Reference proteome</keyword>
<dbReference type="EMBL" id="JAAAIM010001704">
    <property type="protein sequence ID" value="KAG0276378.1"/>
    <property type="molecule type" value="Genomic_DNA"/>
</dbReference>
<dbReference type="PIRSF" id="PIRSF016578">
    <property type="entry name" value="HsaA"/>
    <property type="match status" value="1"/>
</dbReference>
<keyword evidence="5" id="KW-0560">Oxidoreductase</keyword>
<dbReference type="InterPro" id="IPR009100">
    <property type="entry name" value="AcylCoA_DH/oxidase_NM_dom_sf"/>
</dbReference>
<dbReference type="PANTHER" id="PTHR43831">
    <property type="entry name" value="ISOBUTYRYL-COA DEHYDROGENASE"/>
    <property type="match status" value="1"/>
</dbReference>
<feature type="domain" description="Acyl-CoA dehydrogenase/oxidase N-terminal" evidence="8">
    <location>
        <begin position="35"/>
        <end position="145"/>
    </location>
</feature>
<dbReference type="Gene3D" id="2.40.110.10">
    <property type="entry name" value="Butyryl-CoA Dehydrogenase, subunit A, domain 2"/>
    <property type="match status" value="1"/>
</dbReference>
<dbReference type="InterPro" id="IPR036250">
    <property type="entry name" value="AcylCo_DH-like_C"/>
</dbReference>
<dbReference type="Pfam" id="PF02771">
    <property type="entry name" value="Acyl-CoA_dh_N"/>
    <property type="match status" value="1"/>
</dbReference>
<evidence type="ECO:0000313" key="9">
    <source>
        <dbReference type="EMBL" id="KAG0276378.1"/>
    </source>
</evidence>
<organism evidence="9 10">
    <name type="scientific">Linnemannia gamsii</name>
    <dbReference type="NCBI Taxonomy" id="64522"/>
    <lineage>
        <taxon>Eukaryota</taxon>
        <taxon>Fungi</taxon>
        <taxon>Fungi incertae sedis</taxon>
        <taxon>Mucoromycota</taxon>
        <taxon>Mortierellomycotina</taxon>
        <taxon>Mortierellomycetes</taxon>
        <taxon>Mortierellales</taxon>
        <taxon>Mortierellaceae</taxon>
        <taxon>Linnemannia</taxon>
    </lineage>
</organism>
<dbReference type="Pfam" id="PF02770">
    <property type="entry name" value="Acyl-CoA_dh_M"/>
    <property type="match status" value="1"/>
</dbReference>
<feature type="domain" description="Acyl-CoA oxidase/dehydrogenase middle" evidence="7">
    <location>
        <begin position="150"/>
        <end position="243"/>
    </location>
</feature>
<dbReference type="Gene3D" id="1.10.540.10">
    <property type="entry name" value="Acyl-CoA dehydrogenase/oxidase, N-terminal domain"/>
    <property type="match status" value="1"/>
</dbReference>
<evidence type="ECO:0000259" key="8">
    <source>
        <dbReference type="Pfam" id="PF02771"/>
    </source>
</evidence>
<dbReference type="Gene3D" id="1.20.140.10">
    <property type="entry name" value="Butyryl-CoA Dehydrogenase, subunit A, domain 3"/>
    <property type="match status" value="1"/>
</dbReference>
<name>A0ABQ7JJJ0_9FUNG</name>
<dbReference type="InterPro" id="IPR006091">
    <property type="entry name" value="Acyl-CoA_Oxase/DH_mid-dom"/>
</dbReference>
<evidence type="ECO:0000256" key="2">
    <source>
        <dbReference type="ARBA" id="ARBA00009347"/>
    </source>
</evidence>
<sequence length="406" mass="44156">MASLLTISSRRVPTRLGRLASAVSHQTRHYSVIDHDQKELQNLARAFADKEFAPKMQEWDENQHFPIDVLRRGAELGFGGLYTREDVGGSGLGRLETSVIFEALSTGDVSTTAYITLHNMCSWIIDEFGTEAQRQKYLPQITSMEKLASYCLTEPGAGSDAAGLTTTAVKKGSHYVLNGSKAFISGAGASDVYLVIARTGGSGPKGTSCFIVEKGFKGLSFGKKETKLGWNSQPTRAVIMEDCEVPVENLLGAEGRGFSIAMKGLNGSRINIGSCSLGAAQASIEEAVGHVKVRKQFGKVLADFQNTQFKLADMATSLLSSRLMIRHAARMLDQNHPNAASYCAMAKVHATDESFKICDDSLQLHGGYGYLKDYKINVYLRDSRVHRILGGANEVMRMAVSRTLLV</sequence>